<proteinExistence type="inferred from homology"/>
<evidence type="ECO:0000256" key="6">
    <source>
        <dbReference type="ARBA" id="ARBA00022840"/>
    </source>
</evidence>
<keyword evidence="6" id="KW-0067">ATP-binding</keyword>
<keyword evidence="4 9" id="KW-0812">Transmembrane</keyword>
<evidence type="ECO:0000256" key="9">
    <source>
        <dbReference type="SAM" id="Phobius"/>
    </source>
</evidence>
<dbReference type="GO" id="GO:0140359">
    <property type="term" value="F:ABC-type transporter activity"/>
    <property type="evidence" value="ECO:0007669"/>
    <property type="project" value="InterPro"/>
</dbReference>
<evidence type="ECO:0000256" key="3">
    <source>
        <dbReference type="ARBA" id="ARBA00022448"/>
    </source>
</evidence>
<name>A0A9N9I9C7_9GLOM</name>
<dbReference type="AlphaFoldDB" id="A0A9N9I9C7"/>
<dbReference type="Gene3D" id="1.20.1560.10">
    <property type="entry name" value="ABC transporter type 1, transmembrane domain"/>
    <property type="match status" value="1"/>
</dbReference>
<evidence type="ECO:0000259" key="10">
    <source>
        <dbReference type="PROSITE" id="PS50929"/>
    </source>
</evidence>
<comment type="similarity">
    <text evidence="2">Belongs to the ABC transporter superfamily. ABCC family. Conjugate transporter (TC 3.A.1.208) subfamily.</text>
</comment>
<keyword evidence="7 9" id="KW-1133">Transmembrane helix</keyword>
<dbReference type="GO" id="GO:0005524">
    <property type="term" value="F:ATP binding"/>
    <property type="evidence" value="ECO:0007669"/>
    <property type="project" value="UniProtKB-KW"/>
</dbReference>
<dbReference type="GO" id="GO:0016020">
    <property type="term" value="C:membrane"/>
    <property type="evidence" value="ECO:0007669"/>
    <property type="project" value="UniProtKB-SubCell"/>
</dbReference>
<keyword evidence="5" id="KW-0547">Nucleotide-binding</keyword>
<feature type="non-terminal residue" evidence="11">
    <location>
        <position position="345"/>
    </location>
</feature>
<dbReference type="Proteomes" id="UP000789342">
    <property type="component" value="Unassembled WGS sequence"/>
</dbReference>
<dbReference type="EMBL" id="CAJVPV010024801">
    <property type="protein sequence ID" value="CAG8727311.1"/>
    <property type="molecule type" value="Genomic_DNA"/>
</dbReference>
<sequence>SDYKQYKMFWKKRNQHPVKNSEKIIPEARASIFSKIFFVWLNELLRIGYKKPLEKEDLYYLDNERLAKTLAEKFENEWNNELQKLKKGKKPSLILAVNRVIGFEFWIAGLTRLIAYLLQVFSPLAIQAIILFSTESIESNNSDDAPPIYKGIILSTILFLMLQIYTITSVQCLYLSSECGILARTILIAAIYRKALVLSGKARSTFTSGKITNLMSTDTTRIDWVAVYSHLLWATPLILLIALALLILNIGLSALAGFGLMVIAAPLQGRIMQSLIKIRKKASRITDERVKITGEILQGIRVIKYYAWEDSVMDNLEKIRAAEIWYIRVHFFMDNYFSCIKDFFN</sequence>
<dbReference type="InterPro" id="IPR036640">
    <property type="entry name" value="ABC1_TM_sf"/>
</dbReference>
<feature type="transmembrane region" description="Helical" evidence="9">
    <location>
        <begin position="225"/>
        <end position="248"/>
    </location>
</feature>
<evidence type="ECO:0000256" key="1">
    <source>
        <dbReference type="ARBA" id="ARBA00004141"/>
    </source>
</evidence>
<dbReference type="Pfam" id="PF00664">
    <property type="entry name" value="ABC_membrane"/>
    <property type="match status" value="1"/>
</dbReference>
<evidence type="ECO:0000256" key="2">
    <source>
        <dbReference type="ARBA" id="ARBA00009726"/>
    </source>
</evidence>
<feature type="domain" description="ABC transmembrane type-1" evidence="10">
    <location>
        <begin position="106"/>
        <end position="345"/>
    </location>
</feature>
<dbReference type="PANTHER" id="PTHR24223:SF456">
    <property type="entry name" value="MULTIDRUG RESISTANCE-ASSOCIATED PROTEIN LETHAL(2)03659"/>
    <property type="match status" value="1"/>
</dbReference>
<feature type="transmembrane region" description="Helical" evidence="9">
    <location>
        <begin position="254"/>
        <end position="271"/>
    </location>
</feature>
<dbReference type="OrthoDB" id="6500128at2759"/>
<dbReference type="InterPro" id="IPR050173">
    <property type="entry name" value="ABC_transporter_C-like"/>
</dbReference>
<evidence type="ECO:0000256" key="8">
    <source>
        <dbReference type="ARBA" id="ARBA00023136"/>
    </source>
</evidence>
<dbReference type="InterPro" id="IPR011527">
    <property type="entry name" value="ABC1_TM_dom"/>
</dbReference>
<gene>
    <name evidence="11" type="ORF">AMORRO_LOCUS13748</name>
</gene>
<keyword evidence="3" id="KW-0813">Transport</keyword>
<evidence type="ECO:0000313" key="11">
    <source>
        <dbReference type="EMBL" id="CAG8727311.1"/>
    </source>
</evidence>
<comment type="subcellular location">
    <subcellularLocation>
        <location evidence="1">Membrane</location>
        <topology evidence="1">Multi-pass membrane protein</topology>
    </subcellularLocation>
</comment>
<protein>
    <submittedName>
        <fullName evidence="11">17953_t:CDS:1</fullName>
    </submittedName>
</protein>
<comment type="caution">
    <text evidence="11">The sequence shown here is derived from an EMBL/GenBank/DDBJ whole genome shotgun (WGS) entry which is preliminary data.</text>
</comment>
<dbReference type="PANTHER" id="PTHR24223">
    <property type="entry name" value="ATP-BINDING CASSETTE SUB-FAMILY C"/>
    <property type="match status" value="1"/>
</dbReference>
<dbReference type="SUPFAM" id="SSF90123">
    <property type="entry name" value="ABC transporter transmembrane region"/>
    <property type="match status" value="1"/>
</dbReference>
<evidence type="ECO:0000256" key="7">
    <source>
        <dbReference type="ARBA" id="ARBA00022989"/>
    </source>
</evidence>
<evidence type="ECO:0000256" key="4">
    <source>
        <dbReference type="ARBA" id="ARBA00022692"/>
    </source>
</evidence>
<accession>A0A9N9I9C7</accession>
<keyword evidence="12" id="KW-1185">Reference proteome</keyword>
<evidence type="ECO:0000313" key="12">
    <source>
        <dbReference type="Proteomes" id="UP000789342"/>
    </source>
</evidence>
<dbReference type="PROSITE" id="PS50929">
    <property type="entry name" value="ABC_TM1F"/>
    <property type="match status" value="1"/>
</dbReference>
<feature type="transmembrane region" description="Helical" evidence="9">
    <location>
        <begin position="114"/>
        <end position="135"/>
    </location>
</feature>
<evidence type="ECO:0000256" key="5">
    <source>
        <dbReference type="ARBA" id="ARBA00022741"/>
    </source>
</evidence>
<keyword evidence="8 9" id="KW-0472">Membrane</keyword>
<organism evidence="11 12">
    <name type="scientific">Acaulospora morrowiae</name>
    <dbReference type="NCBI Taxonomy" id="94023"/>
    <lineage>
        <taxon>Eukaryota</taxon>
        <taxon>Fungi</taxon>
        <taxon>Fungi incertae sedis</taxon>
        <taxon>Mucoromycota</taxon>
        <taxon>Glomeromycotina</taxon>
        <taxon>Glomeromycetes</taxon>
        <taxon>Diversisporales</taxon>
        <taxon>Acaulosporaceae</taxon>
        <taxon>Acaulospora</taxon>
    </lineage>
</organism>
<reference evidence="11" key="1">
    <citation type="submission" date="2021-06" db="EMBL/GenBank/DDBJ databases">
        <authorList>
            <person name="Kallberg Y."/>
            <person name="Tangrot J."/>
            <person name="Rosling A."/>
        </authorList>
    </citation>
    <scope>NUCLEOTIDE SEQUENCE</scope>
    <source>
        <strain evidence="11">CL551</strain>
    </source>
</reference>
<feature type="transmembrane region" description="Helical" evidence="9">
    <location>
        <begin position="147"/>
        <end position="167"/>
    </location>
</feature>
<dbReference type="CDD" id="cd18597">
    <property type="entry name" value="ABC_6TM_YOR1_D1_like"/>
    <property type="match status" value="1"/>
</dbReference>